<keyword evidence="2 5" id="KW-0812">Transmembrane</keyword>
<dbReference type="NCBIfam" id="TIGR01730">
    <property type="entry name" value="RND_mfp"/>
    <property type="match status" value="1"/>
</dbReference>
<keyword evidence="9" id="KW-1185">Reference proteome</keyword>
<dbReference type="InterPro" id="IPR058634">
    <property type="entry name" value="AaeA-lik-b-barrel"/>
</dbReference>
<comment type="similarity">
    <text evidence="1">Belongs to the membrane fusion protein (MFP) (TC 8.A.1) family.</text>
</comment>
<evidence type="ECO:0000256" key="5">
    <source>
        <dbReference type="SAM" id="Phobius"/>
    </source>
</evidence>
<evidence type="ECO:0000256" key="3">
    <source>
        <dbReference type="ARBA" id="ARBA00022989"/>
    </source>
</evidence>
<dbReference type="InterPro" id="IPR058625">
    <property type="entry name" value="MdtA-like_BSH"/>
</dbReference>
<evidence type="ECO:0000256" key="4">
    <source>
        <dbReference type="ARBA" id="ARBA00023136"/>
    </source>
</evidence>
<feature type="domain" description="Multidrug resistance protein MdtA-like barrel-sandwich hybrid" evidence="6">
    <location>
        <begin position="58"/>
        <end position="196"/>
    </location>
</feature>
<accession>A0ABW8MDC4</accession>
<evidence type="ECO:0000259" key="7">
    <source>
        <dbReference type="Pfam" id="PF25963"/>
    </source>
</evidence>
<proteinExistence type="inferred from homology"/>
<dbReference type="Gene3D" id="2.40.50.100">
    <property type="match status" value="1"/>
</dbReference>
<dbReference type="PANTHER" id="PTHR30367">
    <property type="entry name" value="P-HYDROXYBENZOIC ACID EFFLUX PUMP SUBUNIT AAEA-RELATED"/>
    <property type="match status" value="1"/>
</dbReference>
<dbReference type="InterPro" id="IPR050393">
    <property type="entry name" value="MFP_Efflux_Pump"/>
</dbReference>
<organism evidence="8 9">
    <name type="scientific">Caballeronia udeis</name>
    <dbReference type="NCBI Taxonomy" id="1232866"/>
    <lineage>
        <taxon>Bacteria</taxon>
        <taxon>Pseudomonadati</taxon>
        <taxon>Pseudomonadota</taxon>
        <taxon>Betaproteobacteria</taxon>
        <taxon>Burkholderiales</taxon>
        <taxon>Burkholderiaceae</taxon>
        <taxon>Caballeronia</taxon>
    </lineage>
</organism>
<dbReference type="Gene3D" id="2.40.30.170">
    <property type="match status" value="1"/>
</dbReference>
<keyword evidence="3 5" id="KW-1133">Transmembrane helix</keyword>
<dbReference type="SUPFAM" id="SSF111369">
    <property type="entry name" value="HlyD-like secretion proteins"/>
    <property type="match status" value="1"/>
</dbReference>
<dbReference type="InterPro" id="IPR006143">
    <property type="entry name" value="RND_pump_MFP"/>
</dbReference>
<gene>
    <name evidence="8" type="ORF">ABH943_001694</name>
</gene>
<sequence length="356" mass="38028">MFRIGYYREFTVKKTWFSVGQILFTLVVVAIAAFVLWRLVDYYMFAPWTRDGHVRADVVQVAPDVGGLIVSVNVVDSQPVNAGQVLFVIDQARYELALRQAQATALQRRATLDQARREDARNRALGDLVAREVTEETHSRVQTAEAALADADVAIDTAKLNLQRTTVVSPVDGYLNDRAPRTGEYVTAGRSVLSVVDLHSFRVDGYFEETKLHGIDIGQPVDIKVMGETKILRGHVQSIVAGIEDRDRTQGSNLLPNVNPAFSWVRLAQRIPVRIALDEVPADFRMIAGRTATVSVRDIAPLAKSNPPAGAAGAGGASGIVAASGASAMAPVSAASGVLPVSGTATATASAPGASQ</sequence>
<comment type="caution">
    <text evidence="8">The sequence shown here is derived from an EMBL/GenBank/DDBJ whole genome shotgun (WGS) entry which is preliminary data.</text>
</comment>
<dbReference type="Pfam" id="PF25917">
    <property type="entry name" value="BSH_RND"/>
    <property type="match status" value="1"/>
</dbReference>
<evidence type="ECO:0000256" key="1">
    <source>
        <dbReference type="ARBA" id="ARBA00009477"/>
    </source>
</evidence>
<dbReference type="EMBL" id="JBIYDN010000004">
    <property type="protein sequence ID" value="MFK4441679.1"/>
    <property type="molecule type" value="Genomic_DNA"/>
</dbReference>
<dbReference type="Proteomes" id="UP001620514">
    <property type="component" value="Unassembled WGS sequence"/>
</dbReference>
<dbReference type="Gene3D" id="1.10.287.470">
    <property type="entry name" value="Helix hairpin bin"/>
    <property type="match status" value="1"/>
</dbReference>
<evidence type="ECO:0000256" key="2">
    <source>
        <dbReference type="ARBA" id="ARBA00022692"/>
    </source>
</evidence>
<evidence type="ECO:0000313" key="8">
    <source>
        <dbReference type="EMBL" id="MFK4441679.1"/>
    </source>
</evidence>
<protein>
    <submittedName>
        <fullName evidence="8">Multidrug resistance efflux pump</fullName>
    </submittedName>
</protein>
<feature type="transmembrane region" description="Helical" evidence="5">
    <location>
        <begin position="20"/>
        <end position="40"/>
    </location>
</feature>
<dbReference type="PANTHER" id="PTHR30367:SF12">
    <property type="entry name" value="P-HYDROXYBENZOIC ACID EFFLUX PUMP SUBUNIT AAEA"/>
    <property type="match status" value="1"/>
</dbReference>
<reference evidence="8 9" key="1">
    <citation type="submission" date="2024-10" db="EMBL/GenBank/DDBJ databases">
        <authorList>
            <person name="Deangelis K."/>
            <person name="Huntemann M."/>
            <person name="Clum A."/>
            <person name="Wang J."/>
            <person name="Palaniappan K."/>
            <person name="Ritter S."/>
            <person name="Chen I.-M."/>
            <person name="Stamatis D."/>
            <person name="Reddy T."/>
            <person name="O'Malley R."/>
            <person name="Daum C."/>
            <person name="Ng V."/>
            <person name="Ivanova N."/>
            <person name="Kyrpides N."/>
            <person name="Woyke T."/>
        </authorList>
    </citation>
    <scope>NUCLEOTIDE SEQUENCE [LARGE SCALE GENOMIC DNA]</scope>
    <source>
        <strain evidence="8 9">GAS97</strain>
    </source>
</reference>
<reference evidence="8 9" key="2">
    <citation type="submission" date="2024-11" db="EMBL/GenBank/DDBJ databases">
        <title>Using genomics to understand microbial adaptation to soil warming.</title>
        <authorList>
            <person name="Deangelis K.M. PhD."/>
        </authorList>
    </citation>
    <scope>NUCLEOTIDE SEQUENCE [LARGE SCALE GENOMIC DNA]</scope>
    <source>
        <strain evidence="8 9">GAS97</strain>
    </source>
</reference>
<name>A0ABW8MDC4_9BURK</name>
<dbReference type="Pfam" id="PF25963">
    <property type="entry name" value="Beta-barrel_AAEA"/>
    <property type="match status" value="1"/>
</dbReference>
<evidence type="ECO:0000313" key="9">
    <source>
        <dbReference type="Proteomes" id="UP001620514"/>
    </source>
</evidence>
<feature type="domain" description="p-hydroxybenzoic acid efflux pump subunit AaeA-like beta-barrel" evidence="7">
    <location>
        <begin position="200"/>
        <end position="296"/>
    </location>
</feature>
<evidence type="ECO:0000259" key="6">
    <source>
        <dbReference type="Pfam" id="PF25917"/>
    </source>
</evidence>
<keyword evidence="4 5" id="KW-0472">Membrane</keyword>